<evidence type="ECO:0000313" key="3">
    <source>
        <dbReference type="Proteomes" id="UP000266841"/>
    </source>
</evidence>
<feature type="region of interest" description="Disordered" evidence="1">
    <location>
        <begin position="136"/>
        <end position="171"/>
    </location>
</feature>
<reference evidence="2 3" key="1">
    <citation type="journal article" date="2012" name="Genome Biol.">
        <title>Genome and low-iron response of an oceanic diatom adapted to chronic iron limitation.</title>
        <authorList>
            <person name="Lommer M."/>
            <person name="Specht M."/>
            <person name="Roy A.S."/>
            <person name="Kraemer L."/>
            <person name="Andreson R."/>
            <person name="Gutowska M.A."/>
            <person name="Wolf J."/>
            <person name="Bergner S.V."/>
            <person name="Schilhabel M.B."/>
            <person name="Klostermeier U.C."/>
            <person name="Beiko R.G."/>
            <person name="Rosenstiel P."/>
            <person name="Hippler M."/>
            <person name="Laroche J."/>
        </authorList>
    </citation>
    <scope>NUCLEOTIDE SEQUENCE [LARGE SCALE GENOMIC DNA]</scope>
    <source>
        <strain evidence="2 3">CCMP1005</strain>
    </source>
</reference>
<organism evidence="2 3">
    <name type="scientific">Thalassiosira oceanica</name>
    <name type="common">Marine diatom</name>
    <dbReference type="NCBI Taxonomy" id="159749"/>
    <lineage>
        <taxon>Eukaryota</taxon>
        <taxon>Sar</taxon>
        <taxon>Stramenopiles</taxon>
        <taxon>Ochrophyta</taxon>
        <taxon>Bacillariophyta</taxon>
        <taxon>Coscinodiscophyceae</taxon>
        <taxon>Thalassiosirophycidae</taxon>
        <taxon>Thalassiosirales</taxon>
        <taxon>Thalassiosiraceae</taxon>
        <taxon>Thalassiosira</taxon>
    </lineage>
</organism>
<dbReference type="AlphaFoldDB" id="K0QYB4"/>
<dbReference type="Proteomes" id="UP000266841">
    <property type="component" value="Unassembled WGS sequence"/>
</dbReference>
<protein>
    <submittedName>
        <fullName evidence="2">Uncharacterized protein</fullName>
    </submittedName>
</protein>
<name>K0QYB4_THAOC</name>
<gene>
    <name evidence="2" type="ORF">THAOC_37902</name>
</gene>
<comment type="caution">
    <text evidence="2">The sequence shown here is derived from an EMBL/GenBank/DDBJ whole genome shotgun (WGS) entry which is preliminary data.</text>
</comment>
<proteinExistence type="predicted"/>
<evidence type="ECO:0000313" key="2">
    <source>
        <dbReference type="EMBL" id="EJK43635.1"/>
    </source>
</evidence>
<evidence type="ECO:0000256" key="1">
    <source>
        <dbReference type="SAM" id="MobiDB-lite"/>
    </source>
</evidence>
<keyword evidence="3" id="KW-1185">Reference proteome</keyword>
<dbReference type="EMBL" id="AGNL01050847">
    <property type="protein sequence ID" value="EJK43635.1"/>
    <property type="molecule type" value="Genomic_DNA"/>
</dbReference>
<feature type="compositionally biased region" description="Low complexity" evidence="1">
    <location>
        <begin position="158"/>
        <end position="171"/>
    </location>
</feature>
<sequence length="218" mass="23433">MTAERRTVVVMASKWQAGRQTPSSYGGGSDPVRFIPYQDPKEASMRPASGVRGDDGFYHARPSALYTPTGPFGRSVASVRRPRTTIDAPTLPTIIDLSALIFPQYALGLGLNLRKTNSSGFNKGTRGGLQLRDQKEQIQNDSQGGPEAAGGGLGLGGSQSPPLSSTETSSELRPCELHMRWDVPDLCWPRPVPCLPKPCSGRAKELASKLGFACNRSY</sequence>
<feature type="non-terminal residue" evidence="2">
    <location>
        <position position="218"/>
    </location>
</feature>
<feature type="compositionally biased region" description="Gly residues" evidence="1">
    <location>
        <begin position="147"/>
        <end position="157"/>
    </location>
</feature>
<accession>K0QYB4</accession>